<protein>
    <submittedName>
        <fullName evidence="2">GNAT family N-acetyltransferase</fullName>
    </submittedName>
</protein>
<dbReference type="Proteomes" id="UP000824164">
    <property type="component" value="Unassembled WGS sequence"/>
</dbReference>
<gene>
    <name evidence="2" type="ORF">IAB63_09020</name>
</gene>
<dbReference type="InterPro" id="IPR016181">
    <property type="entry name" value="Acyl_CoA_acyltransferase"/>
</dbReference>
<reference evidence="2" key="1">
    <citation type="submission" date="2020-10" db="EMBL/GenBank/DDBJ databases">
        <authorList>
            <person name="Gilroy R."/>
        </authorList>
    </citation>
    <scope>NUCLEOTIDE SEQUENCE</scope>
    <source>
        <strain evidence="2">CHK187-14744</strain>
    </source>
</reference>
<dbReference type="PROSITE" id="PS51186">
    <property type="entry name" value="GNAT"/>
    <property type="match status" value="1"/>
</dbReference>
<dbReference type="Gene3D" id="3.40.630.30">
    <property type="match status" value="1"/>
</dbReference>
<dbReference type="Pfam" id="PF00583">
    <property type="entry name" value="Acetyltransf_1"/>
    <property type="match status" value="1"/>
</dbReference>
<comment type="caution">
    <text evidence="2">The sequence shown here is derived from an EMBL/GenBank/DDBJ whole genome shotgun (WGS) entry which is preliminary data.</text>
</comment>
<name>A0A9D1KYC6_9FIRM</name>
<dbReference type="InterPro" id="IPR000182">
    <property type="entry name" value="GNAT_dom"/>
</dbReference>
<dbReference type="AlphaFoldDB" id="A0A9D1KYC6"/>
<accession>A0A9D1KYC6</accession>
<dbReference type="EMBL" id="DVLT01000055">
    <property type="protein sequence ID" value="HIU03380.1"/>
    <property type="molecule type" value="Genomic_DNA"/>
</dbReference>
<sequence>MIRRMIAEDIEEVYGLVCELEEEELNRVTFMEIFMKILDGSQHICFVYETAGHIFGFIHLRWEEQLHHAGKVAEVMELDVAREYRSNGIGRALFEIGREWARDSGCIQLEVSCNQSRERSHAFYMDQGMAMTHYKFSLPLANTNP</sequence>
<evidence type="ECO:0000259" key="1">
    <source>
        <dbReference type="PROSITE" id="PS51186"/>
    </source>
</evidence>
<dbReference type="CDD" id="cd04301">
    <property type="entry name" value="NAT_SF"/>
    <property type="match status" value="1"/>
</dbReference>
<organism evidence="2 3">
    <name type="scientific">Candidatus Onthocola gallistercoris</name>
    <dbReference type="NCBI Taxonomy" id="2840876"/>
    <lineage>
        <taxon>Bacteria</taxon>
        <taxon>Bacillati</taxon>
        <taxon>Bacillota</taxon>
        <taxon>Bacilli</taxon>
        <taxon>Candidatus Onthocola</taxon>
    </lineage>
</organism>
<evidence type="ECO:0000313" key="3">
    <source>
        <dbReference type="Proteomes" id="UP000824164"/>
    </source>
</evidence>
<dbReference type="GO" id="GO:0016747">
    <property type="term" value="F:acyltransferase activity, transferring groups other than amino-acyl groups"/>
    <property type="evidence" value="ECO:0007669"/>
    <property type="project" value="InterPro"/>
</dbReference>
<dbReference type="SUPFAM" id="SSF55729">
    <property type="entry name" value="Acyl-CoA N-acyltransferases (Nat)"/>
    <property type="match status" value="1"/>
</dbReference>
<feature type="domain" description="N-acetyltransferase" evidence="1">
    <location>
        <begin position="1"/>
        <end position="145"/>
    </location>
</feature>
<evidence type="ECO:0000313" key="2">
    <source>
        <dbReference type="EMBL" id="HIU03380.1"/>
    </source>
</evidence>
<proteinExistence type="predicted"/>
<reference evidence="2" key="2">
    <citation type="journal article" date="2021" name="PeerJ">
        <title>Extensive microbial diversity within the chicken gut microbiome revealed by metagenomics and culture.</title>
        <authorList>
            <person name="Gilroy R."/>
            <person name="Ravi A."/>
            <person name="Getino M."/>
            <person name="Pursley I."/>
            <person name="Horton D.L."/>
            <person name="Alikhan N.F."/>
            <person name="Baker D."/>
            <person name="Gharbi K."/>
            <person name="Hall N."/>
            <person name="Watson M."/>
            <person name="Adriaenssens E.M."/>
            <person name="Foster-Nyarko E."/>
            <person name="Jarju S."/>
            <person name="Secka A."/>
            <person name="Antonio M."/>
            <person name="Oren A."/>
            <person name="Chaudhuri R.R."/>
            <person name="La Ragione R."/>
            <person name="Hildebrand F."/>
            <person name="Pallen M.J."/>
        </authorList>
    </citation>
    <scope>NUCLEOTIDE SEQUENCE</scope>
    <source>
        <strain evidence="2">CHK187-14744</strain>
    </source>
</reference>